<dbReference type="Pfam" id="PF00583">
    <property type="entry name" value="Acetyltransf_1"/>
    <property type="match status" value="1"/>
</dbReference>
<evidence type="ECO:0000256" key="2">
    <source>
        <dbReference type="ARBA" id="ARBA00023315"/>
    </source>
</evidence>
<dbReference type="CDD" id="cd04301">
    <property type="entry name" value="NAT_SF"/>
    <property type="match status" value="1"/>
</dbReference>
<reference evidence="4 5" key="1">
    <citation type="submission" date="2013-08" db="EMBL/GenBank/DDBJ databases">
        <title>The genome sequence of Knoellia aerolata.</title>
        <authorList>
            <person name="Zhu W."/>
            <person name="Wang G."/>
        </authorList>
    </citation>
    <scope>NUCLEOTIDE SEQUENCE [LARGE SCALE GENOMIC DNA]</scope>
    <source>
        <strain evidence="4 5">DSM 18566</strain>
    </source>
</reference>
<keyword evidence="2 4" id="KW-0012">Acyltransferase</keyword>
<dbReference type="PANTHER" id="PTHR43877:SF2">
    <property type="entry name" value="AMINOALKYLPHOSPHONATE N-ACETYLTRANSFERASE-RELATED"/>
    <property type="match status" value="1"/>
</dbReference>
<dbReference type="STRING" id="1385519.N801_02060"/>
<keyword evidence="5" id="KW-1185">Reference proteome</keyword>
<dbReference type="Proteomes" id="UP000030013">
    <property type="component" value="Unassembled WGS sequence"/>
</dbReference>
<dbReference type="InterPro" id="IPR050832">
    <property type="entry name" value="Bact_Acetyltransf"/>
</dbReference>
<evidence type="ECO:0000313" key="4">
    <source>
        <dbReference type="EMBL" id="KGN41208.1"/>
    </source>
</evidence>
<dbReference type="Gene3D" id="3.40.630.30">
    <property type="match status" value="1"/>
</dbReference>
<evidence type="ECO:0000256" key="1">
    <source>
        <dbReference type="ARBA" id="ARBA00022679"/>
    </source>
</evidence>
<proteinExistence type="predicted"/>
<dbReference type="eggNOG" id="COG0456">
    <property type="taxonomic scope" value="Bacteria"/>
</dbReference>
<name>A0A0A0JVJ0_9MICO</name>
<protein>
    <submittedName>
        <fullName evidence="4">Acyltransferase</fullName>
    </submittedName>
</protein>
<dbReference type="SUPFAM" id="SSF55729">
    <property type="entry name" value="Acyl-CoA N-acyltransferases (Nat)"/>
    <property type="match status" value="1"/>
</dbReference>
<gene>
    <name evidence="4" type="ORF">N801_02060</name>
</gene>
<accession>A0A0A0JVJ0</accession>
<dbReference type="EMBL" id="AVPL01000021">
    <property type="protein sequence ID" value="KGN41208.1"/>
    <property type="molecule type" value="Genomic_DNA"/>
</dbReference>
<evidence type="ECO:0000259" key="3">
    <source>
        <dbReference type="PROSITE" id="PS51186"/>
    </source>
</evidence>
<sequence length="199" mass="21765">MDGRRVRATYDLRVPVTTRERRPEDLPPLVELLGAQQAETSYPQRWPLPFPPEEFIVRPGELAAWVAVEEDTVVGHVSVTSLADARMAEDWARATGRPSEGVAEVSVLFVAGDRRGSGIGGLLLDTALADIDRRGLTPMLDVVGEDTSAGWFYRRRGWRTLGTARPAWLPDHRPDLAFMVLDAPTGAAGPQVGQARATK</sequence>
<dbReference type="AlphaFoldDB" id="A0A0A0JVJ0"/>
<comment type="caution">
    <text evidence="4">The sequence shown here is derived from an EMBL/GenBank/DDBJ whole genome shotgun (WGS) entry which is preliminary data.</text>
</comment>
<organism evidence="4 5">
    <name type="scientific">Knoellia aerolata DSM 18566</name>
    <dbReference type="NCBI Taxonomy" id="1385519"/>
    <lineage>
        <taxon>Bacteria</taxon>
        <taxon>Bacillati</taxon>
        <taxon>Actinomycetota</taxon>
        <taxon>Actinomycetes</taxon>
        <taxon>Micrococcales</taxon>
        <taxon>Intrasporangiaceae</taxon>
        <taxon>Knoellia</taxon>
    </lineage>
</organism>
<dbReference type="InterPro" id="IPR016181">
    <property type="entry name" value="Acyl_CoA_acyltransferase"/>
</dbReference>
<dbReference type="InterPro" id="IPR000182">
    <property type="entry name" value="GNAT_dom"/>
</dbReference>
<evidence type="ECO:0000313" key="5">
    <source>
        <dbReference type="Proteomes" id="UP000030013"/>
    </source>
</evidence>
<dbReference type="PROSITE" id="PS51186">
    <property type="entry name" value="GNAT"/>
    <property type="match status" value="1"/>
</dbReference>
<feature type="domain" description="N-acetyltransferase" evidence="3">
    <location>
        <begin position="16"/>
        <end position="184"/>
    </location>
</feature>
<keyword evidence="1 4" id="KW-0808">Transferase</keyword>
<dbReference type="GO" id="GO:0016747">
    <property type="term" value="F:acyltransferase activity, transferring groups other than amino-acyl groups"/>
    <property type="evidence" value="ECO:0007669"/>
    <property type="project" value="InterPro"/>
</dbReference>
<dbReference type="PANTHER" id="PTHR43877">
    <property type="entry name" value="AMINOALKYLPHOSPHONATE N-ACETYLTRANSFERASE-RELATED-RELATED"/>
    <property type="match status" value="1"/>
</dbReference>